<dbReference type="PROSITE" id="PS50011">
    <property type="entry name" value="PROTEIN_KINASE_DOM"/>
    <property type="match status" value="1"/>
</dbReference>
<gene>
    <name evidence="3" type="ORF">IAD26_08530</name>
</gene>
<feature type="transmembrane region" description="Helical" evidence="1">
    <location>
        <begin position="241"/>
        <end position="269"/>
    </location>
</feature>
<dbReference type="EMBL" id="DVOD01000060">
    <property type="protein sequence ID" value="HIU93160.1"/>
    <property type="molecule type" value="Genomic_DNA"/>
</dbReference>
<name>A0A9D1SRX3_9CLOT</name>
<dbReference type="InterPro" id="IPR011009">
    <property type="entry name" value="Kinase-like_dom_sf"/>
</dbReference>
<feature type="domain" description="Protein kinase" evidence="2">
    <location>
        <begin position="429"/>
        <end position="837"/>
    </location>
</feature>
<keyword evidence="1" id="KW-0472">Membrane</keyword>
<keyword evidence="1" id="KW-1133">Transmembrane helix</keyword>
<dbReference type="InterPro" id="IPR004147">
    <property type="entry name" value="ABC1_dom"/>
</dbReference>
<dbReference type="AlphaFoldDB" id="A0A9D1SRX3"/>
<dbReference type="Gene3D" id="1.10.510.10">
    <property type="entry name" value="Transferase(Phosphotransferase) domain 1"/>
    <property type="match status" value="1"/>
</dbReference>
<protein>
    <recommendedName>
        <fullName evidence="2">Protein kinase domain-containing protein</fullName>
    </recommendedName>
</protein>
<evidence type="ECO:0000313" key="3">
    <source>
        <dbReference type="EMBL" id="HIU93160.1"/>
    </source>
</evidence>
<dbReference type="GO" id="GO:0005524">
    <property type="term" value="F:ATP binding"/>
    <property type="evidence" value="ECO:0007669"/>
    <property type="project" value="InterPro"/>
</dbReference>
<proteinExistence type="predicted"/>
<dbReference type="GO" id="GO:0004672">
    <property type="term" value="F:protein kinase activity"/>
    <property type="evidence" value="ECO:0007669"/>
    <property type="project" value="InterPro"/>
</dbReference>
<reference evidence="3" key="2">
    <citation type="journal article" date="2021" name="PeerJ">
        <title>Extensive microbial diversity within the chicken gut microbiome revealed by metagenomics and culture.</title>
        <authorList>
            <person name="Gilroy R."/>
            <person name="Ravi A."/>
            <person name="Getino M."/>
            <person name="Pursley I."/>
            <person name="Horton D.L."/>
            <person name="Alikhan N.F."/>
            <person name="Baker D."/>
            <person name="Gharbi K."/>
            <person name="Hall N."/>
            <person name="Watson M."/>
            <person name="Adriaenssens E.M."/>
            <person name="Foster-Nyarko E."/>
            <person name="Jarju S."/>
            <person name="Secka A."/>
            <person name="Antonio M."/>
            <person name="Oren A."/>
            <person name="Chaudhuri R.R."/>
            <person name="La Ragione R."/>
            <person name="Hildebrand F."/>
            <person name="Pallen M.J."/>
        </authorList>
    </citation>
    <scope>NUCLEOTIDE SEQUENCE</scope>
    <source>
        <strain evidence="3">CHK154-7741</strain>
    </source>
</reference>
<evidence type="ECO:0000259" key="2">
    <source>
        <dbReference type="PROSITE" id="PS50011"/>
    </source>
</evidence>
<dbReference type="PANTHER" id="PTHR43173">
    <property type="entry name" value="ABC1 FAMILY PROTEIN"/>
    <property type="match status" value="1"/>
</dbReference>
<accession>A0A9D1SRX3</accession>
<comment type="caution">
    <text evidence="3">The sequence shown here is derived from an EMBL/GenBank/DDBJ whole genome shotgun (WGS) entry which is preliminary data.</text>
</comment>
<dbReference type="PANTHER" id="PTHR43173:SF19">
    <property type="entry name" value="AARF DOMAIN-CONTAINING PROTEIN KINASE 1"/>
    <property type="match status" value="1"/>
</dbReference>
<sequence>MGSLINDVYRLQNANNQAQAAVAKTPTEPKPAIVPTGDTKNINRPDFKDEFLKQHRKNGLIERFYNFLKNSTNFGTGSKKVLESIKLNEEGKRTDEQVKSDIQKYRISQKTSQQLLGDTLSAVAGMSVYSAINNNIKKEVALRKTGGSFIKFLLESKTDNKKIDAIINNLQEISPTKRIGVAVGAAIFTGMFVKKLAMSINRIGSKEFKSQKKKSEQTKQERKLERKQLRKAKRKEGFKNIATGALNGALAPLIGVAGGIVGIPAFFAINLATRYLSSQKGDDKASLKDFAQKFKDNAVLNTAFIALTALPLAKKASYNKVLTENLNKVVSKLKKTNLSQPYKEHKTAYQQLEESLLKSDNINNILSDPLLPVAEQIKQLTKENIFAVKFIQISDHFGLLSTTLRENCPSSRTIEQAKDIIAKTYGNRFQLSKQLGVGTIAETYLAKDAETGKEVCIKILKDGITAAKIDADKQKMINIIKSTVKNQKEQEYLIKNIEDLASGIRKEVDFANEMESAQKLAKITKEAFVVKPMEVKDNIYVMEKANGISLKTLEDVVYLEAEKKNIVAYDKKYGKTTNIERLKDIDEKIEEIKKKSPDFAELNITHEEINKILSNYIKVVTEQFDSIYKNGKTLHADIHPGNVFVDIKALKEGKNKVITLIDTGNTVDITMEQSKTALKLSQYIKNGNIKDLSSYIMEGAILPDGMTKQQSIEIMESELKKMFFDTKTKINYMNNNEFFILTSNIMREHNIIPSTTQLNLEKAKHSAMKSANAVIESLMESKYAGITELSPLVLIKISSDVTSWMRRLIVAKKMQDVKNLSQFSLSEVIKNRHNPNMLKTNSEEHLIYQFKQNLENTDISNVIPEIYK</sequence>
<evidence type="ECO:0000313" key="4">
    <source>
        <dbReference type="Proteomes" id="UP000886748"/>
    </source>
</evidence>
<dbReference type="SUPFAM" id="SSF56112">
    <property type="entry name" value="Protein kinase-like (PK-like)"/>
    <property type="match status" value="1"/>
</dbReference>
<keyword evidence="1" id="KW-0812">Transmembrane</keyword>
<dbReference type="Proteomes" id="UP000886748">
    <property type="component" value="Unassembled WGS sequence"/>
</dbReference>
<organism evidence="3 4">
    <name type="scientific">Candidatus Limenecus avicola</name>
    <dbReference type="NCBI Taxonomy" id="2840847"/>
    <lineage>
        <taxon>Bacteria</taxon>
        <taxon>Bacillati</taxon>
        <taxon>Bacillota</taxon>
        <taxon>Clostridia</taxon>
        <taxon>Eubacteriales</taxon>
        <taxon>Clostridiaceae</taxon>
        <taxon>Clostridiaceae incertae sedis</taxon>
        <taxon>Candidatus Limenecus</taxon>
    </lineage>
</organism>
<dbReference type="InterPro" id="IPR051130">
    <property type="entry name" value="Mito_struct-func_regulator"/>
</dbReference>
<dbReference type="Pfam" id="PF03109">
    <property type="entry name" value="ABC1"/>
    <property type="match status" value="2"/>
</dbReference>
<dbReference type="InterPro" id="IPR000719">
    <property type="entry name" value="Prot_kinase_dom"/>
</dbReference>
<evidence type="ECO:0000256" key="1">
    <source>
        <dbReference type="SAM" id="Phobius"/>
    </source>
</evidence>
<reference evidence="3" key="1">
    <citation type="submission" date="2020-10" db="EMBL/GenBank/DDBJ databases">
        <authorList>
            <person name="Gilroy R."/>
        </authorList>
    </citation>
    <scope>NUCLEOTIDE SEQUENCE</scope>
    <source>
        <strain evidence="3">CHK154-7741</strain>
    </source>
</reference>